<dbReference type="OrthoDB" id="6351204at2759"/>
<sequence>MSKSTILFPILCLLFVWTNFVCALNYDGELDEVVGGTTVLKGAHKYKALILKTKGGETTLCGGTVISENHILTSASCVDAKPYDKLQVVMRVYTIVPMDSTRIIRYVLDKDIQIHKDYNKMTRVNDIAILRMNSTVDLTLIAKVTLPPEVARSPSYAGTTGIATGWGLTLSNGTTVARSMQQVSLQIKDKSTCEAIHDNYDDTLQLCTYTTGKSICLGDYGGPILVGGVQVGISSYVKVFNGKPACERGAVFTRVSTYVNNGWIVENMLNGDEINPIVIPTEPTVATTAMPATTKAATL</sequence>
<keyword evidence="3" id="KW-0378">Hydrolase</keyword>
<proteinExistence type="inferred from homology"/>
<dbReference type="CDD" id="cd00190">
    <property type="entry name" value="Tryp_SPc"/>
    <property type="match status" value="1"/>
</dbReference>
<name>A0A164XRQ9_9CRUS</name>
<dbReference type="Proteomes" id="UP000076858">
    <property type="component" value="Unassembled WGS sequence"/>
</dbReference>
<protein>
    <submittedName>
        <fullName evidence="6">Chymase</fullName>
    </submittedName>
</protein>
<dbReference type="InterPro" id="IPR001254">
    <property type="entry name" value="Trypsin_dom"/>
</dbReference>
<dbReference type="SUPFAM" id="SSF50494">
    <property type="entry name" value="Trypsin-like serine proteases"/>
    <property type="match status" value="1"/>
</dbReference>
<dbReference type="Gene3D" id="2.40.10.10">
    <property type="entry name" value="Trypsin-like serine proteases"/>
    <property type="match status" value="1"/>
</dbReference>
<evidence type="ECO:0000313" key="6">
    <source>
        <dbReference type="EMBL" id="KZS14505.1"/>
    </source>
</evidence>
<evidence type="ECO:0000256" key="4">
    <source>
        <dbReference type="ARBA" id="ARBA00022825"/>
    </source>
</evidence>
<keyword evidence="5" id="KW-1015">Disulfide bond</keyword>
<dbReference type="Pfam" id="PF00089">
    <property type="entry name" value="Trypsin"/>
    <property type="match status" value="1"/>
</dbReference>
<evidence type="ECO:0000256" key="1">
    <source>
        <dbReference type="ARBA" id="ARBA00007664"/>
    </source>
</evidence>
<reference evidence="6 7" key="1">
    <citation type="submission" date="2016-03" db="EMBL/GenBank/DDBJ databases">
        <title>EvidentialGene: Evidence-directed Construction of Genes on Genomes.</title>
        <authorList>
            <person name="Gilbert D.G."/>
            <person name="Choi J.-H."/>
            <person name="Mockaitis K."/>
            <person name="Colbourne J."/>
            <person name="Pfrender M."/>
        </authorList>
    </citation>
    <scope>NUCLEOTIDE SEQUENCE [LARGE SCALE GENOMIC DNA]</scope>
    <source>
        <strain evidence="6 7">Xinb3</strain>
        <tissue evidence="6">Complete organism</tissue>
    </source>
</reference>
<evidence type="ECO:0000313" key="7">
    <source>
        <dbReference type="Proteomes" id="UP000076858"/>
    </source>
</evidence>
<dbReference type="PANTHER" id="PTHR24276:SF91">
    <property type="entry name" value="AT26814P-RELATED"/>
    <property type="match status" value="1"/>
</dbReference>
<dbReference type="InterPro" id="IPR043504">
    <property type="entry name" value="Peptidase_S1_PA_chymotrypsin"/>
</dbReference>
<dbReference type="PRINTS" id="PR00722">
    <property type="entry name" value="CHYMOTRYPSIN"/>
</dbReference>
<organism evidence="6 7">
    <name type="scientific">Daphnia magna</name>
    <dbReference type="NCBI Taxonomy" id="35525"/>
    <lineage>
        <taxon>Eukaryota</taxon>
        <taxon>Metazoa</taxon>
        <taxon>Ecdysozoa</taxon>
        <taxon>Arthropoda</taxon>
        <taxon>Crustacea</taxon>
        <taxon>Branchiopoda</taxon>
        <taxon>Diplostraca</taxon>
        <taxon>Cladocera</taxon>
        <taxon>Anomopoda</taxon>
        <taxon>Daphniidae</taxon>
        <taxon>Daphnia</taxon>
    </lineage>
</organism>
<keyword evidence="4" id="KW-0720">Serine protease</keyword>
<keyword evidence="7" id="KW-1185">Reference proteome</keyword>
<dbReference type="PROSITE" id="PS50240">
    <property type="entry name" value="TRYPSIN_DOM"/>
    <property type="match status" value="1"/>
</dbReference>
<evidence type="ECO:0000256" key="3">
    <source>
        <dbReference type="ARBA" id="ARBA00022801"/>
    </source>
</evidence>
<dbReference type="GO" id="GO:0004252">
    <property type="term" value="F:serine-type endopeptidase activity"/>
    <property type="evidence" value="ECO:0007669"/>
    <property type="project" value="InterPro"/>
</dbReference>
<comment type="caution">
    <text evidence="6">The sequence shown here is derived from an EMBL/GenBank/DDBJ whole genome shotgun (WGS) entry which is preliminary data.</text>
</comment>
<dbReference type="AlphaFoldDB" id="A0A164XRQ9"/>
<accession>A0A164XRQ9</accession>
<gene>
    <name evidence="6" type="ORF">APZ42_019827</name>
</gene>
<dbReference type="STRING" id="35525.A0A164XRQ9"/>
<dbReference type="GO" id="GO:0006508">
    <property type="term" value="P:proteolysis"/>
    <property type="evidence" value="ECO:0007669"/>
    <property type="project" value="UniProtKB-KW"/>
</dbReference>
<dbReference type="EMBL" id="LRGB01000944">
    <property type="protein sequence ID" value="KZS14505.1"/>
    <property type="molecule type" value="Genomic_DNA"/>
</dbReference>
<keyword evidence="2" id="KW-0645">Protease</keyword>
<dbReference type="InterPro" id="IPR009003">
    <property type="entry name" value="Peptidase_S1_PA"/>
</dbReference>
<comment type="similarity">
    <text evidence="1">Belongs to the peptidase S1 family.</text>
</comment>
<dbReference type="SMART" id="SM00020">
    <property type="entry name" value="Tryp_SPc"/>
    <property type="match status" value="1"/>
</dbReference>
<evidence type="ECO:0000256" key="5">
    <source>
        <dbReference type="ARBA" id="ARBA00023157"/>
    </source>
</evidence>
<evidence type="ECO:0000256" key="2">
    <source>
        <dbReference type="ARBA" id="ARBA00022670"/>
    </source>
</evidence>
<dbReference type="PANTHER" id="PTHR24276">
    <property type="entry name" value="POLYSERASE-RELATED"/>
    <property type="match status" value="1"/>
</dbReference>
<dbReference type="InterPro" id="IPR001314">
    <property type="entry name" value="Peptidase_S1A"/>
</dbReference>
<dbReference type="InterPro" id="IPR050430">
    <property type="entry name" value="Peptidase_S1"/>
</dbReference>